<proteinExistence type="predicted"/>
<evidence type="ECO:0000313" key="3">
    <source>
        <dbReference type="Proteomes" id="UP000075346"/>
    </source>
</evidence>
<dbReference type="AlphaFoldDB" id="A0A151KY55"/>
<dbReference type="EMBL" id="LOBR01000036">
    <property type="protein sequence ID" value="KYN88437.1"/>
    <property type="molecule type" value="Genomic_DNA"/>
</dbReference>
<evidence type="ECO:0000256" key="1">
    <source>
        <dbReference type="SAM" id="MobiDB-lite"/>
    </source>
</evidence>
<gene>
    <name evidence="2" type="ORF">ATY37_04120</name>
</gene>
<accession>A0A151KY55</accession>
<sequence>MSAIHKAVLEEFEENSSRICEDDSESSLENHINDLKKFAPRFGVSEKTLNDAVSAIEDPIGEIEEQSSNASPVTFSSSKSSESDKFDDMDLRNLFIPLLDR</sequence>
<comment type="caution">
    <text evidence="2">The sequence shown here is derived from an EMBL/GenBank/DDBJ whole genome shotgun (WGS) entry which is preliminary data.</text>
</comment>
<organism evidence="2 3">
    <name type="scientific">Vibrio cidicii</name>
    <dbReference type="NCBI Taxonomy" id="1763883"/>
    <lineage>
        <taxon>Bacteria</taxon>
        <taxon>Pseudomonadati</taxon>
        <taxon>Pseudomonadota</taxon>
        <taxon>Gammaproteobacteria</taxon>
        <taxon>Vibrionales</taxon>
        <taxon>Vibrionaceae</taxon>
        <taxon>Vibrio</taxon>
    </lineage>
</organism>
<dbReference type="Proteomes" id="UP000075346">
    <property type="component" value="Unassembled WGS sequence"/>
</dbReference>
<feature type="region of interest" description="Disordered" evidence="1">
    <location>
        <begin position="61"/>
        <end position="85"/>
    </location>
</feature>
<evidence type="ECO:0000313" key="2">
    <source>
        <dbReference type="EMBL" id="KYN88437.1"/>
    </source>
</evidence>
<reference evidence="3" key="1">
    <citation type="submission" date="2015-12" db="EMBL/GenBank/DDBJ databases">
        <authorList>
            <person name="Shamseldin A."/>
            <person name="Moawad H."/>
            <person name="Abd El-Rahim W.M."/>
            <person name="Sadowsky M.J."/>
        </authorList>
    </citation>
    <scope>NUCLEOTIDE SEQUENCE [LARGE SCALE GENOMIC DNA]</scope>
    <source>
        <strain evidence="3">2538-88</strain>
    </source>
</reference>
<name>A0A151KY55_9VIBR</name>
<protein>
    <submittedName>
        <fullName evidence="2">Uncharacterized protein</fullName>
    </submittedName>
</protein>